<evidence type="ECO:0000259" key="6">
    <source>
        <dbReference type="PROSITE" id="PS51767"/>
    </source>
</evidence>
<comment type="similarity">
    <text evidence="1">Belongs to the peptidase A1 family.</text>
</comment>
<organism evidence="7 8">
    <name type="scientific">Striga asiatica</name>
    <name type="common">Asiatic witchweed</name>
    <name type="synonym">Buchnera asiatica</name>
    <dbReference type="NCBI Taxonomy" id="4170"/>
    <lineage>
        <taxon>Eukaryota</taxon>
        <taxon>Viridiplantae</taxon>
        <taxon>Streptophyta</taxon>
        <taxon>Embryophyta</taxon>
        <taxon>Tracheophyta</taxon>
        <taxon>Spermatophyta</taxon>
        <taxon>Magnoliopsida</taxon>
        <taxon>eudicotyledons</taxon>
        <taxon>Gunneridae</taxon>
        <taxon>Pentapetalae</taxon>
        <taxon>asterids</taxon>
        <taxon>lamiids</taxon>
        <taxon>Lamiales</taxon>
        <taxon>Orobanchaceae</taxon>
        <taxon>Buchnereae</taxon>
        <taxon>Striga</taxon>
    </lineage>
</organism>
<comment type="caution">
    <text evidence="7">The sequence shown here is derived from an EMBL/GenBank/DDBJ whole genome shotgun (WGS) entry which is preliminary data.</text>
</comment>
<evidence type="ECO:0000256" key="1">
    <source>
        <dbReference type="ARBA" id="ARBA00007447"/>
    </source>
</evidence>
<dbReference type="OrthoDB" id="660550at2759"/>
<dbReference type="AlphaFoldDB" id="A0A5A7Q0B5"/>
<dbReference type="InterPro" id="IPR033121">
    <property type="entry name" value="PEPTIDASE_A1"/>
</dbReference>
<keyword evidence="8" id="KW-1185">Reference proteome</keyword>
<gene>
    <name evidence="7" type="ORF">STAS_15112</name>
</gene>
<dbReference type="PROSITE" id="PS51767">
    <property type="entry name" value="PEPTIDASE_A1"/>
    <property type="match status" value="1"/>
</dbReference>
<dbReference type="CDD" id="cd05476">
    <property type="entry name" value="pepsin_A_like_plant"/>
    <property type="match status" value="1"/>
</dbReference>
<reference evidence="8" key="1">
    <citation type="journal article" date="2019" name="Curr. Biol.">
        <title>Genome Sequence of Striga asiatica Provides Insight into the Evolution of Plant Parasitism.</title>
        <authorList>
            <person name="Yoshida S."/>
            <person name="Kim S."/>
            <person name="Wafula E.K."/>
            <person name="Tanskanen J."/>
            <person name="Kim Y.M."/>
            <person name="Honaas L."/>
            <person name="Yang Z."/>
            <person name="Spallek T."/>
            <person name="Conn C.E."/>
            <person name="Ichihashi Y."/>
            <person name="Cheong K."/>
            <person name="Cui S."/>
            <person name="Der J.P."/>
            <person name="Gundlach H."/>
            <person name="Jiao Y."/>
            <person name="Hori C."/>
            <person name="Ishida J.K."/>
            <person name="Kasahara H."/>
            <person name="Kiba T."/>
            <person name="Kim M.S."/>
            <person name="Koo N."/>
            <person name="Laohavisit A."/>
            <person name="Lee Y.H."/>
            <person name="Lumba S."/>
            <person name="McCourt P."/>
            <person name="Mortimer J.C."/>
            <person name="Mutuku J.M."/>
            <person name="Nomura T."/>
            <person name="Sasaki-Sekimoto Y."/>
            <person name="Seto Y."/>
            <person name="Wang Y."/>
            <person name="Wakatake T."/>
            <person name="Sakakibara H."/>
            <person name="Demura T."/>
            <person name="Yamaguchi S."/>
            <person name="Yoneyama K."/>
            <person name="Manabe R.I."/>
            <person name="Nelson D.C."/>
            <person name="Schulman A.H."/>
            <person name="Timko M.P."/>
            <person name="dePamphilis C.W."/>
            <person name="Choi D."/>
            <person name="Shirasu K."/>
        </authorList>
    </citation>
    <scope>NUCLEOTIDE SEQUENCE [LARGE SCALE GENOMIC DNA]</scope>
    <source>
        <strain evidence="8">cv. UVA1</strain>
    </source>
</reference>
<dbReference type="EMBL" id="BKCP01005516">
    <property type="protein sequence ID" value="GER38583.1"/>
    <property type="molecule type" value="Genomic_DNA"/>
</dbReference>
<keyword evidence="4" id="KW-0378">Hydrolase</keyword>
<sequence>MSLANFPFSTTTYLTLLIAYTLAVLVSPTVEFRATVMHVDRGKNLSKIELLQLALGRGRKRLDWLQATTSKRTEKIESTIIPCPGYLYSEYLVELSIGTPPQTFRAMMSTGTNLTWIQCTSCKKKCPSKPTNFFNPKNSKSYNELECPSNGRAHDKCTYNVMYADDGWSIGNLATETFQLEEGLDPVPELLFGCSLNNSGDLFSSSGVLALGPTSHSFVKQLGVTEFSYCMPPPGLNEEGVLEMGPGAGACARADIRTPTTRLIVNGSDPFYWIRFEGVAVGGADPVRVDRSGPAIINTGTTLTLLERGAFEDVKREFAQKINLQPANGSKIDPALELCFKVKGRRKINVPKMVLMFDGAKVELPQESYFVVSRGVGCLAMGATEEGGPTILGNFQQQNMLVAYDIANGTISFVPNTKCDDI</sequence>
<keyword evidence="2 7" id="KW-0645">Protease</keyword>
<dbReference type="InterPro" id="IPR032861">
    <property type="entry name" value="TAXi_N"/>
</dbReference>
<proteinExistence type="inferred from homology"/>
<dbReference type="InterPro" id="IPR051708">
    <property type="entry name" value="Plant_Aspart_Prot_A1"/>
</dbReference>
<dbReference type="Gene3D" id="2.40.70.10">
    <property type="entry name" value="Acid Proteases"/>
    <property type="match status" value="2"/>
</dbReference>
<dbReference type="Proteomes" id="UP000325081">
    <property type="component" value="Unassembled WGS sequence"/>
</dbReference>
<dbReference type="InterPro" id="IPR001461">
    <property type="entry name" value="Aspartic_peptidase_A1"/>
</dbReference>
<evidence type="ECO:0000313" key="8">
    <source>
        <dbReference type="Proteomes" id="UP000325081"/>
    </source>
</evidence>
<dbReference type="SUPFAM" id="SSF50630">
    <property type="entry name" value="Acid proteases"/>
    <property type="match status" value="1"/>
</dbReference>
<dbReference type="GO" id="GO:0004190">
    <property type="term" value="F:aspartic-type endopeptidase activity"/>
    <property type="evidence" value="ECO:0007669"/>
    <property type="project" value="UniProtKB-KW"/>
</dbReference>
<evidence type="ECO:0000313" key="7">
    <source>
        <dbReference type="EMBL" id="GER38583.1"/>
    </source>
</evidence>
<dbReference type="InterPro" id="IPR032799">
    <property type="entry name" value="TAXi_C"/>
</dbReference>
<keyword evidence="5" id="KW-0325">Glycoprotein</keyword>
<evidence type="ECO:0000256" key="3">
    <source>
        <dbReference type="ARBA" id="ARBA00022750"/>
    </source>
</evidence>
<accession>A0A5A7Q0B5</accession>
<name>A0A5A7Q0B5_STRAF</name>
<feature type="domain" description="Peptidase A1" evidence="6">
    <location>
        <begin position="91"/>
        <end position="414"/>
    </location>
</feature>
<dbReference type="PANTHER" id="PTHR47967">
    <property type="entry name" value="OS07G0603500 PROTEIN-RELATED"/>
    <property type="match status" value="1"/>
</dbReference>
<dbReference type="Pfam" id="PF14543">
    <property type="entry name" value="TAXi_N"/>
    <property type="match status" value="1"/>
</dbReference>
<dbReference type="PRINTS" id="PR00792">
    <property type="entry name" value="PEPSIN"/>
</dbReference>
<dbReference type="GO" id="GO:0005576">
    <property type="term" value="C:extracellular region"/>
    <property type="evidence" value="ECO:0007669"/>
    <property type="project" value="TreeGrafter"/>
</dbReference>
<keyword evidence="3" id="KW-0064">Aspartyl protease</keyword>
<dbReference type="InterPro" id="IPR034161">
    <property type="entry name" value="Pepsin-like_plant"/>
</dbReference>
<evidence type="ECO:0000256" key="2">
    <source>
        <dbReference type="ARBA" id="ARBA00022670"/>
    </source>
</evidence>
<evidence type="ECO:0000256" key="4">
    <source>
        <dbReference type="ARBA" id="ARBA00022801"/>
    </source>
</evidence>
<dbReference type="Pfam" id="PF14541">
    <property type="entry name" value="TAXi_C"/>
    <property type="match status" value="1"/>
</dbReference>
<evidence type="ECO:0000256" key="5">
    <source>
        <dbReference type="ARBA" id="ARBA00023180"/>
    </source>
</evidence>
<protein>
    <submittedName>
        <fullName evidence="7">Eukaryotic aspartyl protease family protein</fullName>
    </submittedName>
</protein>
<dbReference type="GO" id="GO:0006508">
    <property type="term" value="P:proteolysis"/>
    <property type="evidence" value="ECO:0007669"/>
    <property type="project" value="UniProtKB-KW"/>
</dbReference>
<dbReference type="InterPro" id="IPR021109">
    <property type="entry name" value="Peptidase_aspartic_dom_sf"/>
</dbReference>
<dbReference type="PANTHER" id="PTHR47967:SF23">
    <property type="entry name" value="OS04G0448300 PROTEIN"/>
    <property type="match status" value="1"/>
</dbReference>